<reference evidence="3 5" key="3">
    <citation type="submission" date="2022-09" db="EMBL/GenBank/DDBJ databases">
        <title>The outer-membrane cytochrome OmcA is essential for infection of Shewanella oneidensis by a zebrafish-associated bacteriophage.</title>
        <authorList>
            <person name="Grenfell A.W."/>
            <person name="Intile P."/>
            <person name="Mcfarlane J."/>
            <person name="Leung D."/>
            <person name="Abdalla K."/>
            <person name="Wold M."/>
            <person name="Kees E."/>
            <person name="Gralnick J."/>
        </authorList>
    </citation>
    <scope>NUCLEOTIDE SEQUENCE [LARGE SCALE GENOMIC DNA]</scope>
    <source>
        <strain evidence="3 5">NF-5</strain>
    </source>
</reference>
<feature type="transmembrane region" description="Helical" evidence="1">
    <location>
        <begin position="25"/>
        <end position="47"/>
    </location>
</feature>
<accession>A0A1E3UWP4</accession>
<dbReference type="Proteomes" id="UP001159075">
    <property type="component" value="Unassembled WGS sequence"/>
</dbReference>
<dbReference type="EMBL" id="JAOTLW010000023">
    <property type="protein sequence ID" value="MDI5833503.1"/>
    <property type="molecule type" value="Genomic_DNA"/>
</dbReference>
<evidence type="ECO:0000313" key="5">
    <source>
        <dbReference type="Proteomes" id="UP001159075"/>
    </source>
</evidence>
<organism evidence="4 6">
    <name type="scientific">Shewanella xiamenensis</name>
    <dbReference type="NCBI Taxonomy" id="332186"/>
    <lineage>
        <taxon>Bacteria</taxon>
        <taxon>Pseudomonadati</taxon>
        <taxon>Pseudomonadota</taxon>
        <taxon>Gammaproteobacteria</taxon>
        <taxon>Alteromonadales</taxon>
        <taxon>Shewanellaceae</taxon>
        <taxon>Shewanella</taxon>
    </lineage>
</organism>
<dbReference type="Proteomes" id="UP001152518">
    <property type="component" value="Unassembled WGS sequence"/>
</dbReference>
<dbReference type="OrthoDB" id="6876592at2"/>
<evidence type="ECO:0000313" key="2">
    <source>
        <dbReference type="EMBL" id="MDG5901442.1"/>
    </source>
</evidence>
<reference evidence="2" key="2">
    <citation type="submission" date="2019-04" db="EMBL/GenBank/DDBJ databases">
        <authorList>
            <person name="Zou H."/>
        </authorList>
    </citation>
    <scope>NUCLEOTIDE SEQUENCE</scope>
    <source>
        <strain evidence="2">2015oxa</strain>
    </source>
</reference>
<proteinExistence type="predicted"/>
<name>A0A1E3UWP4_9GAMM</name>
<evidence type="ECO:0000313" key="6">
    <source>
        <dbReference type="Proteomes" id="UP001187859"/>
    </source>
</evidence>
<dbReference type="Pfam" id="PF05137">
    <property type="entry name" value="PilN"/>
    <property type="match status" value="1"/>
</dbReference>
<keyword evidence="5" id="KW-1185">Reference proteome</keyword>
<dbReference type="AlphaFoldDB" id="A0A1E3UWP4"/>
<protein>
    <submittedName>
        <fullName evidence="3">DUF2681 domain-containing protein</fullName>
    </submittedName>
    <submittedName>
        <fullName evidence="4">Fimbrial assembly protein</fullName>
    </submittedName>
</protein>
<reference evidence="4" key="4">
    <citation type="submission" date="2023-05" db="EMBL/GenBank/DDBJ databases">
        <title>Colonisation of extended spectrum b-lactamase- and carbapenemase-producing bacteria on hospital surfaces from low- and middle-income countries.</title>
        <authorList>
            <person name="Nieto-Rosado M."/>
            <person name="Sands K."/>
            <person name="Iregbu K."/>
            <person name="Zahra R."/>
            <person name="Mazarati J.B."/>
            <person name="Mehtar S."/>
            <person name="Barnards-Group B."/>
            <person name="Walsh T.R."/>
        </authorList>
    </citation>
    <scope>NUCLEOTIDE SEQUENCE</scope>
    <source>
        <strain evidence="4">PP-E493</strain>
    </source>
</reference>
<dbReference type="RefSeq" id="WP_037422409.1">
    <property type="nucleotide sequence ID" value="NZ_AP025014.1"/>
</dbReference>
<keyword evidence="1" id="KW-0472">Membrane</keyword>
<reference evidence="2" key="1">
    <citation type="journal article" date="2019" name="Int J Environ Res Public Health">
        <title>Characterization of Chromosome-Mediated BlaOXA-894 in Shewanella xiamenensis Isolated from Pig Wastewater.</title>
        <authorList>
            <person name="Zou H."/>
            <person name="Zhou Z."/>
            <person name="Xia H."/>
            <person name="Zhao Q."/>
            <person name="Li X."/>
        </authorList>
    </citation>
    <scope>NUCLEOTIDE SEQUENCE</scope>
    <source>
        <strain evidence="2">2015oxa</strain>
    </source>
</reference>
<dbReference type="EMBL" id="SUNE01000013">
    <property type="protein sequence ID" value="MDG5901442.1"/>
    <property type="molecule type" value="Genomic_DNA"/>
</dbReference>
<evidence type="ECO:0000313" key="4">
    <source>
        <dbReference type="EMBL" id="MDV5391726.1"/>
    </source>
</evidence>
<keyword evidence="1" id="KW-0812">Transmembrane</keyword>
<gene>
    <name evidence="2" type="ORF">E2650_16415</name>
    <name evidence="3" type="ORF">ODY93_18125</name>
    <name evidence="4" type="ORF">QM089_16020</name>
</gene>
<dbReference type="EMBL" id="JASGOQ010000001">
    <property type="protein sequence ID" value="MDV5391726.1"/>
    <property type="molecule type" value="Genomic_DNA"/>
</dbReference>
<evidence type="ECO:0000256" key="1">
    <source>
        <dbReference type="SAM" id="Phobius"/>
    </source>
</evidence>
<dbReference type="InterPro" id="IPR007813">
    <property type="entry name" value="PilN"/>
</dbReference>
<dbReference type="Proteomes" id="UP001187859">
    <property type="component" value="Unassembled WGS sequence"/>
</dbReference>
<comment type="caution">
    <text evidence="4">The sequence shown here is derived from an EMBL/GenBank/DDBJ whole genome shotgun (WGS) entry which is preliminary data.</text>
</comment>
<sequence>MIKSRVNLYSAALLPPKQSLTFAKLISYTVGLLVVCGAVAGFSYWTLNESVQALSQASAQKQQFDQQKAEFEAQIAARKPDPELVARVELESQQLELKQLLMNELALRSSLTSRGFAPVLKDLAMVADASVWLNHIVINEQHFMFEGFADHPQSIPLWVSKLKATQTLKGQAFSSMTMDRGEDKPLAFTLTSETPEEQAR</sequence>
<keyword evidence="1" id="KW-1133">Transmembrane helix</keyword>
<evidence type="ECO:0000313" key="3">
    <source>
        <dbReference type="EMBL" id="MDI5833503.1"/>
    </source>
</evidence>